<dbReference type="EMBL" id="AP019840">
    <property type="protein sequence ID" value="BBM53387.1"/>
    <property type="molecule type" value="Genomic_DNA"/>
</dbReference>
<dbReference type="RefSeq" id="WP_146997511.1">
    <property type="nucleotide sequence ID" value="NZ_AP019840.1"/>
</dbReference>
<sequence>MSKFLRSIQQGLKLAEKRSNDFTIIRNGQEIGTVKGFVCSKEYPDTIQTVQPTEILDGDILKLLNKEYLIIDAQPKIHENVLCYYMAKYKSNAEKSSVSNTFNIGTVNSSIVGTQQNATMNFDNSITNLRDIISQETEDKAELEKFATYLETFLENNTKIEKSNFEKFSDLLAKHSNIALAVGNTIFQWLTRK</sequence>
<dbReference type="AlphaFoldDB" id="A0A510KQ08"/>
<accession>A0A510KQ08</accession>
<dbReference type="Proteomes" id="UP000321378">
    <property type="component" value="Chromosome"/>
</dbReference>
<reference evidence="1 2" key="1">
    <citation type="submission" date="2019-07" db="EMBL/GenBank/DDBJ databases">
        <title>Complete Genome Sequence of Leptotrichia trevisanii Strain JMUB3935.</title>
        <authorList>
            <person name="Watanabe S."/>
            <person name="Cui L."/>
        </authorList>
    </citation>
    <scope>NUCLEOTIDE SEQUENCE [LARGE SCALE GENOMIC DNA]</scope>
    <source>
        <strain evidence="1 2">JMUB3935</strain>
    </source>
</reference>
<evidence type="ECO:0000313" key="1">
    <source>
        <dbReference type="EMBL" id="BBM53387.1"/>
    </source>
</evidence>
<organism evidence="1 2">
    <name type="scientific">Leptotrichia trevisanii</name>
    <dbReference type="NCBI Taxonomy" id="109328"/>
    <lineage>
        <taxon>Bacteria</taxon>
        <taxon>Fusobacteriati</taxon>
        <taxon>Fusobacteriota</taxon>
        <taxon>Fusobacteriia</taxon>
        <taxon>Fusobacteriales</taxon>
        <taxon>Leptotrichiaceae</taxon>
        <taxon>Leptotrichia</taxon>
    </lineage>
</organism>
<gene>
    <name evidence="1" type="ORF">JMUB3935_2374</name>
</gene>
<evidence type="ECO:0000313" key="2">
    <source>
        <dbReference type="Proteomes" id="UP000321378"/>
    </source>
</evidence>
<proteinExistence type="predicted"/>
<protein>
    <submittedName>
        <fullName evidence="1">Uncharacterized protein</fullName>
    </submittedName>
</protein>
<name>A0A510KQ08_9FUSO</name>